<evidence type="ECO:0000259" key="5">
    <source>
        <dbReference type="PROSITE" id="PS50865"/>
    </source>
</evidence>
<proteinExistence type="predicted"/>
<organism evidence="6 7">
    <name type="scientific">Anthostomella pinea</name>
    <dbReference type="NCBI Taxonomy" id="933095"/>
    <lineage>
        <taxon>Eukaryota</taxon>
        <taxon>Fungi</taxon>
        <taxon>Dikarya</taxon>
        <taxon>Ascomycota</taxon>
        <taxon>Pezizomycotina</taxon>
        <taxon>Sordariomycetes</taxon>
        <taxon>Xylariomycetidae</taxon>
        <taxon>Xylariales</taxon>
        <taxon>Xylariaceae</taxon>
        <taxon>Anthostomella</taxon>
    </lineage>
</organism>
<dbReference type="CDD" id="cd23024">
    <property type="entry name" value="zf-HIT_ZNHIT2-3"/>
    <property type="match status" value="1"/>
</dbReference>
<keyword evidence="1" id="KW-0479">Metal-binding</keyword>
<reference evidence="6" key="1">
    <citation type="submission" date="2023-10" db="EMBL/GenBank/DDBJ databases">
        <authorList>
            <person name="Hackl T."/>
        </authorList>
    </citation>
    <scope>NUCLEOTIDE SEQUENCE</scope>
</reference>
<dbReference type="Pfam" id="PF01753">
    <property type="entry name" value="zf-MYND"/>
    <property type="match status" value="1"/>
</dbReference>
<sequence>MATNINGVADDRVVDDRIADLLTTLSLTTKSLTTVSRVADDRVAKENDTDSSYSSDFLPDEMVATPVEDPRDGIIDHEALLSCVVCDGDANLRCPRCGARYCAQACYKVDWPTHKHLCESATTEYSEEKAETDHIRAIIFRCDKPHAEFIWLDKDQPEVTIAEVLGYGTNLDSMNREVQPRNMINYGPRKRLRGVGRGIRWYPSPFRTGRQGGNHINKSLMALSKPAHMMVYHGDQLFVPFSTKEYHHASLRDYRFICDFLRTRWANPCFDNALTSHMPLLPTAQIWSAVKLNCEGDMARLSPFCGEGNSLPMIEDVSIFNIDLGNEHKRGACILPKMAGLSWVAQPCTTNQTVEPTAGLDNYGGRIFCTTDTPDADCLMESGCGSVIVSRPDGRPIKATHVLCFYDFAEVQLRKAGGVTGFQHDTDTERHYTSDAELRKLVTKEIFKEYWGQWMCDRMKDGHKVGIDELMSPYQPEEATTEEAEKLKDDDKSAAKLMMTPGRLLQPVTPEEHEKILEDAMKVLGF</sequence>
<keyword evidence="7" id="KW-1185">Reference proteome</keyword>
<comment type="caution">
    <text evidence="6">The sequence shown here is derived from an EMBL/GenBank/DDBJ whole genome shotgun (WGS) entry which is preliminary data.</text>
</comment>
<name>A0AAI8YCL4_9PEZI</name>
<evidence type="ECO:0000256" key="2">
    <source>
        <dbReference type="ARBA" id="ARBA00022771"/>
    </source>
</evidence>
<dbReference type="PROSITE" id="PS50865">
    <property type="entry name" value="ZF_MYND_2"/>
    <property type="match status" value="1"/>
</dbReference>
<dbReference type="AlphaFoldDB" id="A0AAI8YCL4"/>
<dbReference type="Gene3D" id="6.10.140.2220">
    <property type="match status" value="1"/>
</dbReference>
<gene>
    <name evidence="6" type="ORF">KHLLAP_LOCUS121</name>
</gene>
<evidence type="ECO:0000256" key="1">
    <source>
        <dbReference type="ARBA" id="ARBA00022723"/>
    </source>
</evidence>
<keyword evidence="2 4" id="KW-0863">Zinc-finger</keyword>
<evidence type="ECO:0000313" key="6">
    <source>
        <dbReference type="EMBL" id="CAJ2499653.1"/>
    </source>
</evidence>
<keyword evidence="3" id="KW-0862">Zinc</keyword>
<dbReference type="SUPFAM" id="SSF144232">
    <property type="entry name" value="HIT/MYND zinc finger-like"/>
    <property type="match status" value="1"/>
</dbReference>
<evidence type="ECO:0000256" key="4">
    <source>
        <dbReference type="PROSITE-ProRule" id="PRU00134"/>
    </source>
</evidence>
<protein>
    <submittedName>
        <fullName evidence="6">Uu.00g025060.m01.CDS01</fullName>
    </submittedName>
</protein>
<feature type="domain" description="MYND-type" evidence="5">
    <location>
        <begin position="83"/>
        <end position="118"/>
    </location>
</feature>
<dbReference type="GO" id="GO:0008270">
    <property type="term" value="F:zinc ion binding"/>
    <property type="evidence" value="ECO:0007669"/>
    <property type="project" value="UniProtKB-KW"/>
</dbReference>
<evidence type="ECO:0000256" key="3">
    <source>
        <dbReference type="ARBA" id="ARBA00022833"/>
    </source>
</evidence>
<accession>A0AAI8YCL4</accession>
<dbReference type="InterPro" id="IPR002893">
    <property type="entry name" value="Znf_MYND"/>
</dbReference>
<evidence type="ECO:0000313" key="7">
    <source>
        <dbReference type="Proteomes" id="UP001295740"/>
    </source>
</evidence>
<dbReference type="EMBL" id="CAUWAG010000003">
    <property type="protein sequence ID" value="CAJ2499653.1"/>
    <property type="molecule type" value="Genomic_DNA"/>
</dbReference>
<dbReference type="Proteomes" id="UP001295740">
    <property type="component" value="Unassembled WGS sequence"/>
</dbReference>